<dbReference type="PROSITE" id="PS51078">
    <property type="entry name" value="ICLR_ED"/>
    <property type="match status" value="1"/>
</dbReference>
<dbReference type="GO" id="GO:0045892">
    <property type="term" value="P:negative regulation of DNA-templated transcription"/>
    <property type="evidence" value="ECO:0007669"/>
    <property type="project" value="TreeGrafter"/>
</dbReference>
<evidence type="ECO:0000259" key="4">
    <source>
        <dbReference type="PROSITE" id="PS51077"/>
    </source>
</evidence>
<evidence type="ECO:0000313" key="6">
    <source>
        <dbReference type="EMBL" id="RCG15570.1"/>
    </source>
</evidence>
<dbReference type="Proteomes" id="UP000252914">
    <property type="component" value="Unassembled WGS sequence"/>
</dbReference>
<keyword evidence="7" id="KW-1185">Reference proteome</keyword>
<evidence type="ECO:0000256" key="3">
    <source>
        <dbReference type="ARBA" id="ARBA00023163"/>
    </source>
</evidence>
<dbReference type="InterPro" id="IPR029016">
    <property type="entry name" value="GAF-like_dom_sf"/>
</dbReference>
<dbReference type="InterPro" id="IPR050707">
    <property type="entry name" value="HTH_MetabolicPath_Reg"/>
</dbReference>
<dbReference type="InterPro" id="IPR036388">
    <property type="entry name" value="WH-like_DNA-bd_sf"/>
</dbReference>
<reference evidence="6 7" key="1">
    <citation type="submission" date="2018-06" db="EMBL/GenBank/DDBJ databases">
        <title>Streptomyces reniochalinae sp. nov. and Streptomyces diacarnus sp. nov. from marine sponges.</title>
        <authorList>
            <person name="Li L."/>
        </authorList>
    </citation>
    <scope>NUCLEOTIDE SEQUENCE [LARGE SCALE GENOMIC DNA]</scope>
    <source>
        <strain evidence="6 7">LHW51701</strain>
    </source>
</reference>
<protein>
    <submittedName>
        <fullName evidence="6">IclR family transcriptional regulator</fullName>
    </submittedName>
</protein>
<feature type="domain" description="HTH iclR-type" evidence="4">
    <location>
        <begin position="19"/>
        <end position="81"/>
    </location>
</feature>
<dbReference type="AlphaFoldDB" id="A0A367EEB8"/>
<organism evidence="6 7">
    <name type="scientific">Streptomyces diacarni</name>
    <dbReference type="NCBI Taxonomy" id="2800381"/>
    <lineage>
        <taxon>Bacteria</taxon>
        <taxon>Bacillati</taxon>
        <taxon>Actinomycetota</taxon>
        <taxon>Actinomycetes</taxon>
        <taxon>Kitasatosporales</taxon>
        <taxon>Streptomycetaceae</taxon>
        <taxon>Streptomyces</taxon>
    </lineage>
</organism>
<gene>
    <name evidence="6" type="ORF">DTL70_29880</name>
</gene>
<sequence length="279" mass="29884">MGDTSERHGRGTSESPAGTQAVGRALAVLRLFIEAEGDVQITEITQRLGLTPGTAHRVVGALAAEGFLVRNPATDGYYLGSTAILLGQAAQRTLGADRAMPLLKQLNAETNESVNLVVRDGDESVVVMRVQSTLPLRFEQHPGARFPLYSTASGKAMMSRAGDTEAYVRSLPARLPAVTPHTVSTPRQLTGELERTRARGYSIDNEENVEGVRCIGAPVLDAHGHAHAAVVVQVPAVRLPDTRIEELAPRLIEVAGQVAQVVPSDRTMRSAHRRAEPGR</sequence>
<evidence type="ECO:0000313" key="7">
    <source>
        <dbReference type="Proteomes" id="UP000252914"/>
    </source>
</evidence>
<accession>A0A367EEB8</accession>
<evidence type="ECO:0000256" key="2">
    <source>
        <dbReference type="ARBA" id="ARBA00023125"/>
    </source>
</evidence>
<dbReference type="GO" id="GO:0003700">
    <property type="term" value="F:DNA-binding transcription factor activity"/>
    <property type="evidence" value="ECO:0007669"/>
    <property type="project" value="TreeGrafter"/>
</dbReference>
<comment type="caution">
    <text evidence="6">The sequence shown here is derived from an EMBL/GenBank/DDBJ whole genome shotgun (WGS) entry which is preliminary data.</text>
</comment>
<dbReference type="RefSeq" id="WP_114025129.1">
    <property type="nucleotide sequence ID" value="NZ_QOIN01000066.1"/>
</dbReference>
<feature type="domain" description="IclR-ED" evidence="5">
    <location>
        <begin position="82"/>
        <end position="264"/>
    </location>
</feature>
<dbReference type="Gene3D" id="1.10.10.10">
    <property type="entry name" value="Winged helix-like DNA-binding domain superfamily/Winged helix DNA-binding domain"/>
    <property type="match status" value="1"/>
</dbReference>
<keyword evidence="1" id="KW-0805">Transcription regulation</keyword>
<dbReference type="SMART" id="SM00346">
    <property type="entry name" value="HTH_ICLR"/>
    <property type="match status" value="1"/>
</dbReference>
<dbReference type="InterPro" id="IPR036390">
    <property type="entry name" value="WH_DNA-bd_sf"/>
</dbReference>
<keyword evidence="2" id="KW-0238">DNA-binding</keyword>
<dbReference type="PANTHER" id="PTHR30136:SF24">
    <property type="entry name" value="HTH-TYPE TRANSCRIPTIONAL REPRESSOR ALLR"/>
    <property type="match status" value="1"/>
</dbReference>
<dbReference type="PANTHER" id="PTHR30136">
    <property type="entry name" value="HELIX-TURN-HELIX TRANSCRIPTIONAL REGULATOR, ICLR FAMILY"/>
    <property type="match status" value="1"/>
</dbReference>
<dbReference type="GO" id="GO:0003677">
    <property type="term" value="F:DNA binding"/>
    <property type="evidence" value="ECO:0007669"/>
    <property type="project" value="UniProtKB-KW"/>
</dbReference>
<evidence type="ECO:0000256" key="1">
    <source>
        <dbReference type="ARBA" id="ARBA00023015"/>
    </source>
</evidence>
<dbReference type="InterPro" id="IPR014757">
    <property type="entry name" value="Tscrpt_reg_IclR_C"/>
</dbReference>
<dbReference type="Gene3D" id="3.30.450.40">
    <property type="match status" value="1"/>
</dbReference>
<dbReference type="InterPro" id="IPR005471">
    <property type="entry name" value="Tscrpt_reg_IclR_N"/>
</dbReference>
<dbReference type="Pfam" id="PF01614">
    <property type="entry name" value="IclR_C"/>
    <property type="match status" value="1"/>
</dbReference>
<dbReference type="PROSITE" id="PS51077">
    <property type="entry name" value="HTH_ICLR"/>
    <property type="match status" value="1"/>
</dbReference>
<name>A0A367EEB8_9ACTN</name>
<dbReference type="SUPFAM" id="SSF55781">
    <property type="entry name" value="GAF domain-like"/>
    <property type="match status" value="1"/>
</dbReference>
<evidence type="ECO:0000259" key="5">
    <source>
        <dbReference type="PROSITE" id="PS51078"/>
    </source>
</evidence>
<dbReference type="EMBL" id="QOIN01000066">
    <property type="protein sequence ID" value="RCG15570.1"/>
    <property type="molecule type" value="Genomic_DNA"/>
</dbReference>
<proteinExistence type="predicted"/>
<keyword evidence="3" id="KW-0804">Transcription</keyword>
<dbReference type="SUPFAM" id="SSF46785">
    <property type="entry name" value="Winged helix' DNA-binding domain"/>
    <property type="match status" value="1"/>
</dbReference>
<dbReference type="Pfam" id="PF09339">
    <property type="entry name" value="HTH_IclR"/>
    <property type="match status" value="1"/>
</dbReference>